<feature type="region of interest" description="Disordered" evidence="1">
    <location>
        <begin position="48"/>
        <end position="95"/>
    </location>
</feature>
<evidence type="ECO:0000256" key="1">
    <source>
        <dbReference type="SAM" id="MobiDB-lite"/>
    </source>
</evidence>
<accession>A0AAV4VIS1</accession>
<dbReference type="Proteomes" id="UP001054837">
    <property type="component" value="Unassembled WGS sequence"/>
</dbReference>
<dbReference type="AlphaFoldDB" id="A0AAV4VIS1"/>
<dbReference type="EMBL" id="BPLQ01013114">
    <property type="protein sequence ID" value="GIY69860.1"/>
    <property type="molecule type" value="Genomic_DNA"/>
</dbReference>
<protein>
    <submittedName>
        <fullName evidence="2">Uncharacterized protein</fullName>
    </submittedName>
</protein>
<sequence>MAGFLPNYPNAPCRRSKTSFQYIRLGSNDYVEFFAQSGIYMTSIIHKRDHKKRSSKASPASVSAADVSPSGGAVMPSDKINAGFLLPPPAKRRSQ</sequence>
<organism evidence="2 3">
    <name type="scientific">Caerostris darwini</name>
    <dbReference type="NCBI Taxonomy" id="1538125"/>
    <lineage>
        <taxon>Eukaryota</taxon>
        <taxon>Metazoa</taxon>
        <taxon>Ecdysozoa</taxon>
        <taxon>Arthropoda</taxon>
        <taxon>Chelicerata</taxon>
        <taxon>Arachnida</taxon>
        <taxon>Araneae</taxon>
        <taxon>Araneomorphae</taxon>
        <taxon>Entelegynae</taxon>
        <taxon>Araneoidea</taxon>
        <taxon>Araneidae</taxon>
        <taxon>Caerostris</taxon>
    </lineage>
</organism>
<proteinExistence type="predicted"/>
<gene>
    <name evidence="2" type="ORF">CDAR_174191</name>
</gene>
<keyword evidence="3" id="KW-1185">Reference proteome</keyword>
<name>A0AAV4VIS1_9ARAC</name>
<comment type="caution">
    <text evidence="2">The sequence shown here is derived from an EMBL/GenBank/DDBJ whole genome shotgun (WGS) entry which is preliminary data.</text>
</comment>
<feature type="compositionally biased region" description="Low complexity" evidence="1">
    <location>
        <begin position="56"/>
        <end position="73"/>
    </location>
</feature>
<reference evidence="2 3" key="1">
    <citation type="submission" date="2021-06" db="EMBL/GenBank/DDBJ databases">
        <title>Caerostris darwini draft genome.</title>
        <authorList>
            <person name="Kono N."/>
            <person name="Arakawa K."/>
        </authorList>
    </citation>
    <scope>NUCLEOTIDE SEQUENCE [LARGE SCALE GENOMIC DNA]</scope>
</reference>
<evidence type="ECO:0000313" key="3">
    <source>
        <dbReference type="Proteomes" id="UP001054837"/>
    </source>
</evidence>
<evidence type="ECO:0000313" key="2">
    <source>
        <dbReference type="EMBL" id="GIY69860.1"/>
    </source>
</evidence>